<gene>
    <name evidence="7" type="ORF">ILYODFUR_026679</name>
</gene>
<dbReference type="InterPro" id="IPR014720">
    <property type="entry name" value="dsRBD_dom"/>
</dbReference>
<evidence type="ECO:0000256" key="3">
    <source>
        <dbReference type="ARBA" id="ARBA00022801"/>
    </source>
</evidence>
<accession>A0ABV0VI20</accession>
<protein>
    <recommendedName>
        <fullName evidence="6">DRBM domain-containing protein</fullName>
    </recommendedName>
</protein>
<keyword evidence="4 5" id="KW-0694">RNA-binding</keyword>
<dbReference type="Gene3D" id="3.30.160.20">
    <property type="match status" value="1"/>
</dbReference>
<evidence type="ECO:0000259" key="6">
    <source>
        <dbReference type="PROSITE" id="PS50137"/>
    </source>
</evidence>
<dbReference type="Proteomes" id="UP001482620">
    <property type="component" value="Unassembled WGS sequence"/>
</dbReference>
<proteinExistence type="predicted"/>
<keyword evidence="3" id="KW-0378">Hydrolase</keyword>
<dbReference type="EMBL" id="JAHRIQ010107680">
    <property type="protein sequence ID" value="MEQ2256694.1"/>
    <property type="molecule type" value="Genomic_DNA"/>
</dbReference>
<dbReference type="SMART" id="SM00358">
    <property type="entry name" value="DSRM"/>
    <property type="match status" value="1"/>
</dbReference>
<dbReference type="PANTHER" id="PTHR11207:SF0">
    <property type="entry name" value="RIBONUCLEASE 3"/>
    <property type="match status" value="1"/>
</dbReference>
<keyword evidence="8" id="KW-1185">Reference proteome</keyword>
<evidence type="ECO:0000256" key="1">
    <source>
        <dbReference type="ARBA" id="ARBA00022722"/>
    </source>
</evidence>
<keyword evidence="2" id="KW-0255">Endonuclease</keyword>
<name>A0ABV0VI20_9TELE</name>
<sequence length="158" mass="17815">MNEPFPYVCAPFVLRHVMMHIEGLAQVHLCNRSGLFYSRGGLHALFETSEFLCFRQKAHRSPPLSGRQGKWDGGKRDEFILNQDWNDPKSQLQQCCLTLRTEGKEPDIPLYKTLQTVGPSHARTYTVAVYFKGERIGCGKGPSIQQAEMGAAMDALEK</sequence>
<evidence type="ECO:0000256" key="5">
    <source>
        <dbReference type="PROSITE-ProRule" id="PRU00266"/>
    </source>
</evidence>
<feature type="non-terminal residue" evidence="7">
    <location>
        <position position="158"/>
    </location>
</feature>
<evidence type="ECO:0000313" key="8">
    <source>
        <dbReference type="Proteomes" id="UP001482620"/>
    </source>
</evidence>
<dbReference type="Pfam" id="PF00035">
    <property type="entry name" value="dsrm"/>
    <property type="match status" value="1"/>
</dbReference>
<dbReference type="PROSITE" id="PS50137">
    <property type="entry name" value="DS_RBD"/>
    <property type="match status" value="1"/>
</dbReference>
<feature type="domain" description="DRBM" evidence="6">
    <location>
        <begin position="87"/>
        <end position="158"/>
    </location>
</feature>
<dbReference type="PANTHER" id="PTHR11207">
    <property type="entry name" value="RIBONUCLEASE III"/>
    <property type="match status" value="1"/>
</dbReference>
<dbReference type="InterPro" id="IPR044442">
    <property type="entry name" value="RNAse_III_DSRM__animal"/>
</dbReference>
<organism evidence="7 8">
    <name type="scientific">Ilyodon furcidens</name>
    <name type="common">goldbreast splitfin</name>
    <dbReference type="NCBI Taxonomy" id="33524"/>
    <lineage>
        <taxon>Eukaryota</taxon>
        <taxon>Metazoa</taxon>
        <taxon>Chordata</taxon>
        <taxon>Craniata</taxon>
        <taxon>Vertebrata</taxon>
        <taxon>Euteleostomi</taxon>
        <taxon>Actinopterygii</taxon>
        <taxon>Neopterygii</taxon>
        <taxon>Teleostei</taxon>
        <taxon>Neoteleostei</taxon>
        <taxon>Acanthomorphata</taxon>
        <taxon>Ovalentaria</taxon>
        <taxon>Atherinomorphae</taxon>
        <taxon>Cyprinodontiformes</taxon>
        <taxon>Goodeidae</taxon>
        <taxon>Ilyodon</taxon>
    </lineage>
</organism>
<reference evidence="7 8" key="1">
    <citation type="submission" date="2021-06" db="EMBL/GenBank/DDBJ databases">
        <authorList>
            <person name="Palmer J.M."/>
        </authorList>
    </citation>
    <scope>NUCLEOTIDE SEQUENCE [LARGE SCALE GENOMIC DNA]</scope>
    <source>
        <strain evidence="8">if_2019</strain>
        <tissue evidence="7">Muscle</tissue>
    </source>
</reference>
<comment type="caution">
    <text evidence="7">The sequence shown here is derived from an EMBL/GenBank/DDBJ whole genome shotgun (WGS) entry which is preliminary data.</text>
</comment>
<evidence type="ECO:0000256" key="4">
    <source>
        <dbReference type="ARBA" id="ARBA00022884"/>
    </source>
</evidence>
<evidence type="ECO:0000256" key="2">
    <source>
        <dbReference type="ARBA" id="ARBA00022759"/>
    </source>
</evidence>
<dbReference type="SUPFAM" id="SSF54768">
    <property type="entry name" value="dsRNA-binding domain-like"/>
    <property type="match status" value="1"/>
</dbReference>
<evidence type="ECO:0000313" key="7">
    <source>
        <dbReference type="EMBL" id="MEQ2256694.1"/>
    </source>
</evidence>
<dbReference type="CDD" id="cd19877">
    <property type="entry name" value="DSRM_RNAse_III_meta_like"/>
    <property type="match status" value="1"/>
</dbReference>
<keyword evidence="1" id="KW-0540">Nuclease</keyword>